<reference evidence="2 3" key="1">
    <citation type="journal article" date="2013" name="Genome Announc.">
        <title>Complete genome sequence of Simiduia agarivorans SA1(T), a marine bacterium able to degrade a variety of polysaccharides.</title>
        <authorList>
            <person name="Lin S.Y."/>
            <person name="Shieh W.Y."/>
            <person name="Chen J.S."/>
            <person name="Tang S.L."/>
        </authorList>
    </citation>
    <scope>NUCLEOTIDE SEQUENCE [LARGE SCALE GENOMIC DNA]</scope>
    <source>
        <strain evidence="3">DSM 21679 / JCM 13881 / BCRC 17597 / SA1</strain>
    </source>
</reference>
<dbReference type="InterPro" id="IPR016181">
    <property type="entry name" value="Acyl_CoA_acyltransferase"/>
</dbReference>
<accession>K4KLM9</accession>
<evidence type="ECO:0000259" key="1">
    <source>
        <dbReference type="PROSITE" id="PS51186"/>
    </source>
</evidence>
<evidence type="ECO:0000313" key="3">
    <source>
        <dbReference type="Proteomes" id="UP000000466"/>
    </source>
</evidence>
<dbReference type="GO" id="GO:0004479">
    <property type="term" value="F:methionyl-tRNA formyltransferase activity"/>
    <property type="evidence" value="ECO:0007669"/>
    <property type="project" value="TreeGrafter"/>
</dbReference>
<dbReference type="Gene3D" id="3.40.50.12230">
    <property type="match status" value="1"/>
</dbReference>
<dbReference type="KEGG" id="saga:M5M_08955"/>
<protein>
    <submittedName>
        <fullName evidence="2">Formyl transferase domain protein</fullName>
    </submittedName>
</protein>
<dbReference type="AlphaFoldDB" id="K4KLM9"/>
<dbReference type="InterPro" id="IPR002376">
    <property type="entry name" value="Formyl_transf_N"/>
</dbReference>
<proteinExistence type="predicted"/>
<dbReference type="CDD" id="cd04301">
    <property type="entry name" value="NAT_SF"/>
    <property type="match status" value="1"/>
</dbReference>
<dbReference type="RefSeq" id="WP_015047143.1">
    <property type="nucleotide sequence ID" value="NC_018868.3"/>
</dbReference>
<dbReference type="EMBL" id="CP003746">
    <property type="protein sequence ID" value="AFU98978.1"/>
    <property type="molecule type" value="Genomic_DNA"/>
</dbReference>
<dbReference type="SUPFAM" id="SSF53328">
    <property type="entry name" value="Formyltransferase"/>
    <property type="match status" value="1"/>
</dbReference>
<evidence type="ECO:0000313" key="2">
    <source>
        <dbReference type="EMBL" id="AFU98978.1"/>
    </source>
</evidence>
<dbReference type="eggNOG" id="COG1247">
    <property type="taxonomic scope" value="Bacteria"/>
</dbReference>
<dbReference type="PROSITE" id="PS51186">
    <property type="entry name" value="GNAT"/>
    <property type="match status" value="1"/>
</dbReference>
<gene>
    <name evidence="2" type="ordered locus">M5M_08955</name>
</gene>
<name>K4KLM9_SIMAS</name>
<dbReference type="HOGENOM" id="CLU_516674_0_0_6"/>
<dbReference type="PANTHER" id="PTHR11138:SF5">
    <property type="entry name" value="METHIONYL-TRNA FORMYLTRANSFERASE, MITOCHONDRIAL"/>
    <property type="match status" value="1"/>
</dbReference>
<dbReference type="Pfam" id="PF00551">
    <property type="entry name" value="Formyl_trans_N"/>
    <property type="match status" value="1"/>
</dbReference>
<dbReference type="SUPFAM" id="SSF55729">
    <property type="entry name" value="Acyl-CoA N-acyltransferases (Nat)"/>
    <property type="match status" value="1"/>
</dbReference>
<dbReference type="InterPro" id="IPR000182">
    <property type="entry name" value="GNAT_dom"/>
</dbReference>
<dbReference type="OrthoDB" id="9802815at2"/>
<keyword evidence="3" id="KW-1185">Reference proteome</keyword>
<feature type="domain" description="N-acetyltransferase" evidence="1">
    <location>
        <begin position="34"/>
        <end position="205"/>
    </location>
</feature>
<dbReference type="InterPro" id="IPR036477">
    <property type="entry name" value="Formyl_transf_N_sf"/>
</dbReference>
<dbReference type="STRING" id="1117647.M5M_08955"/>
<dbReference type="PANTHER" id="PTHR11138">
    <property type="entry name" value="METHIONYL-TRNA FORMYLTRANSFERASE"/>
    <property type="match status" value="1"/>
</dbReference>
<dbReference type="eggNOG" id="COG0223">
    <property type="taxonomic scope" value="Bacteria"/>
</dbReference>
<sequence length="527" mass="59610">MTAFRELRQTHRNYGLLAVATDIINRIGYRFGITHVEKIFVIEELARTSEFSANVLSADEIKHLQQQGMITCDPEQITAAECGQLICIAATEQDRLCGLTWYAIQPYRYGGSTFAFFDPRYICGFGAFVHPDYRGRGVRDAIVAKAIEHANSLGRRGIIAAISWTNFASLRSAARIGYKAIGLAYCCPWLPSHRHRPYYQLRKLETTTPITTAFISTSVSAVLELLYRKSILLLVIDAAPKRPTSQNPLRRILARTQHQSVSDWAYARGVPCIRFLSDNQSTTAEAIRASHADYLISYTAPLFNEEILLAPKKAAVNIHPSLLPDYRGGAPLPWQVLREEAITGASLHLLTMKIDQGAVLAQVQSELPAGLSKKALFELARNNAARALDTWLDKHLSDSLLSGVAQPEQSDTPFARNRTLADLNRELDWHQDSTAKLFALARYLERWPTELNQPPGLLPWLPWRACSLEESCSNLHSVQWRYSWKGLQFRNAKGQITLRPSLNPLHWLSHWRNWRRLAREQGENIYL</sequence>
<dbReference type="Gene3D" id="3.40.630.30">
    <property type="match status" value="1"/>
</dbReference>
<dbReference type="Pfam" id="PF00583">
    <property type="entry name" value="Acetyltransf_1"/>
    <property type="match status" value="1"/>
</dbReference>
<keyword evidence="2" id="KW-0808">Transferase</keyword>
<organism evidence="2 3">
    <name type="scientific">Simiduia agarivorans (strain DSM 21679 / JCM 13881 / BCRC 17597 / SA1)</name>
    <dbReference type="NCBI Taxonomy" id="1117647"/>
    <lineage>
        <taxon>Bacteria</taxon>
        <taxon>Pseudomonadati</taxon>
        <taxon>Pseudomonadota</taxon>
        <taxon>Gammaproteobacteria</taxon>
        <taxon>Cellvibrionales</taxon>
        <taxon>Cellvibrionaceae</taxon>
        <taxon>Simiduia</taxon>
    </lineage>
</organism>
<dbReference type="Proteomes" id="UP000000466">
    <property type="component" value="Chromosome"/>
</dbReference>
<dbReference type="GO" id="GO:0016747">
    <property type="term" value="F:acyltransferase activity, transferring groups other than amino-acyl groups"/>
    <property type="evidence" value="ECO:0007669"/>
    <property type="project" value="InterPro"/>
</dbReference>